<evidence type="ECO:0000313" key="1">
    <source>
        <dbReference type="EMBL" id="KAJ2775688.1"/>
    </source>
</evidence>
<name>A0ACC1K8R7_9FUNG</name>
<dbReference type="EMBL" id="JANBUJ010000004">
    <property type="protein sequence ID" value="KAJ2775688.1"/>
    <property type="molecule type" value="Genomic_DNA"/>
</dbReference>
<accession>A0ACC1K8R7</accession>
<proteinExistence type="predicted"/>
<keyword evidence="2" id="KW-1185">Reference proteome</keyword>
<protein>
    <submittedName>
        <fullName evidence="1">Uncharacterized protein</fullName>
    </submittedName>
</protein>
<evidence type="ECO:0000313" key="2">
    <source>
        <dbReference type="Proteomes" id="UP001140234"/>
    </source>
</evidence>
<sequence>MFIAYIFDGSGKYLAPWICSPTVAVADIKRYAALYLRVPPGRIALHAPDISGATSLPDKTTFDESKMPLMEGWKWVIVCVTAPATPEDSEPIVLPGHRVKGGHILSRL</sequence>
<reference evidence="1" key="1">
    <citation type="submission" date="2022-07" db="EMBL/GenBank/DDBJ databases">
        <title>Phylogenomic reconstructions and comparative analyses of Kickxellomycotina fungi.</title>
        <authorList>
            <person name="Reynolds N.K."/>
            <person name="Stajich J.E."/>
            <person name="Barry K."/>
            <person name="Grigoriev I.V."/>
            <person name="Crous P."/>
            <person name="Smith M.E."/>
        </authorList>
    </citation>
    <scope>NUCLEOTIDE SEQUENCE</scope>
    <source>
        <strain evidence="1">CBS 109366</strain>
    </source>
</reference>
<gene>
    <name evidence="1" type="ORF">IWQ57_000258</name>
</gene>
<comment type="caution">
    <text evidence="1">The sequence shown here is derived from an EMBL/GenBank/DDBJ whole genome shotgun (WGS) entry which is preliminary data.</text>
</comment>
<dbReference type="Proteomes" id="UP001140234">
    <property type="component" value="Unassembled WGS sequence"/>
</dbReference>
<organism evidence="1 2">
    <name type="scientific">Coemansia nantahalensis</name>
    <dbReference type="NCBI Taxonomy" id="2789366"/>
    <lineage>
        <taxon>Eukaryota</taxon>
        <taxon>Fungi</taxon>
        <taxon>Fungi incertae sedis</taxon>
        <taxon>Zoopagomycota</taxon>
        <taxon>Kickxellomycotina</taxon>
        <taxon>Kickxellomycetes</taxon>
        <taxon>Kickxellales</taxon>
        <taxon>Kickxellaceae</taxon>
        <taxon>Coemansia</taxon>
    </lineage>
</organism>